<dbReference type="Pfam" id="PF08314">
    <property type="entry name" value="Sec39"/>
    <property type="match status" value="1"/>
</dbReference>
<reference evidence="6" key="1">
    <citation type="submission" date="2023-03" db="EMBL/GenBank/DDBJ databases">
        <title>Mating type loci evolution in Malassezia.</title>
        <authorList>
            <person name="Coelho M.A."/>
        </authorList>
    </citation>
    <scope>NUCLEOTIDE SEQUENCE</scope>
    <source>
        <strain evidence="6">CBS 10434</strain>
    </source>
</reference>
<comment type="subcellular location">
    <subcellularLocation>
        <location evidence="1">Endoplasmic reticulum</location>
    </subcellularLocation>
</comment>
<keyword evidence="3" id="KW-0256">Endoplasmic reticulum</keyword>
<keyword evidence="7" id="KW-1185">Reference proteome</keyword>
<evidence type="ECO:0000313" key="6">
    <source>
        <dbReference type="EMBL" id="WFD19629.1"/>
    </source>
</evidence>
<dbReference type="GO" id="GO:0015031">
    <property type="term" value="P:protein transport"/>
    <property type="evidence" value="ECO:0007669"/>
    <property type="project" value="UniProtKB-KW"/>
</dbReference>
<keyword evidence="4" id="KW-0653">Protein transport</keyword>
<dbReference type="InterPro" id="IPR013244">
    <property type="entry name" value="Sec39_domain"/>
</dbReference>
<dbReference type="AlphaFoldDB" id="A0AAF0IVB4"/>
<sequence length="888" mass="94461">MDETSSTHAPPAATEAGAKRALLAALPADADHVLTALASIDDAWWVAAAAVAAVRAGTDWLASDALRVLSYASERSSALDADVAAALAEPGAPVLAWLDAEPARLARVVLRRKLWHMQWLLSIPLAASKTARVPANVAALADRPLLAHARDLCLAGNARGLRALIGAHATVARALFSHRFELLHALLTVGGVPPARLLALRLLPGTHLPVEDRESDAWVDALEAPPVSSPGAAAMWVEHPAVVRALADRGAASRPVVPPPPPAALWDWYAAVMAELEGELGLVDAALALANAGVHLGLKPLSAAAQELAFLHELVYHMDADAWRVQTLRAAPAHALVARVAQQPWPPAQVAAALHEQVVPFLQLGTYADAAQVRHRSASAWGLHMALMVRDAVPLARALDTCDAMLGRPWLEEADQHRLVLALVATSAAADEPSFQRYAALLHRVSPSPPPPRAMAPLTAVLGRALGADVDATHLCEQAALVPGELRQSVQDVHAHLELAHTLAQLGVAHAPRHYWGDAHAERVHAVMQALVRHALRARGSELATLVRMLGRLAPFLAPDAAGGAGAPWLGLPPSCARVFFRELLLAREPVLFNELVGAVAAEPACAPVAQRMTARDAEALVLETARAWMDQAPTCDPLHGSLQRARETLDAAPHTPRVEAELSFLALLARLHEHGASTLTPQQVRATPRKLDLLARVLALHGDAYRAPHIRALAEACSEAPGDDVHVCAMLADAAAASGDLRAARDQCERIVQRMPSLPRAQYAAAWDVAWRTCLQLAKHPQWPEPRSRAVLLGHALALAPPAHIPTVLQALAALPPHTAAPLPPRRAERHTLARLLARPAAPHAAPRHRTAQLFDSVAAQHAPQAARMARSLLGQLGGGWWSDERA</sequence>
<name>A0AAF0IVB4_9BASI</name>
<evidence type="ECO:0000256" key="4">
    <source>
        <dbReference type="ARBA" id="ARBA00022927"/>
    </source>
</evidence>
<dbReference type="GO" id="GO:0070939">
    <property type="term" value="C:Dsl1/NZR complex"/>
    <property type="evidence" value="ECO:0007669"/>
    <property type="project" value="TreeGrafter"/>
</dbReference>
<protein>
    <recommendedName>
        <fullName evidence="5">Sec39 domain-containing protein</fullName>
    </recommendedName>
</protein>
<organism evidence="6 7">
    <name type="scientific">Malassezia caprae</name>
    <dbReference type="NCBI Taxonomy" id="1381934"/>
    <lineage>
        <taxon>Eukaryota</taxon>
        <taxon>Fungi</taxon>
        <taxon>Dikarya</taxon>
        <taxon>Basidiomycota</taxon>
        <taxon>Ustilaginomycotina</taxon>
        <taxon>Malasseziomycetes</taxon>
        <taxon>Malasseziales</taxon>
        <taxon>Malasseziaceae</taxon>
        <taxon>Malassezia</taxon>
    </lineage>
</organism>
<dbReference type="PANTHER" id="PTHR15922:SF2">
    <property type="entry name" value="NBAS SUBUNIT OF NRZ TETHERING COMPLEX"/>
    <property type="match status" value="1"/>
</dbReference>
<dbReference type="EMBL" id="CP119910">
    <property type="protein sequence ID" value="WFD19629.1"/>
    <property type="molecule type" value="Genomic_DNA"/>
</dbReference>
<dbReference type="GO" id="GO:0006890">
    <property type="term" value="P:retrograde vesicle-mediated transport, Golgi to endoplasmic reticulum"/>
    <property type="evidence" value="ECO:0007669"/>
    <property type="project" value="InterPro"/>
</dbReference>
<feature type="domain" description="Sec39" evidence="5">
    <location>
        <begin position="612"/>
        <end position="812"/>
    </location>
</feature>
<accession>A0AAF0IVB4</accession>
<evidence type="ECO:0000259" key="5">
    <source>
        <dbReference type="Pfam" id="PF08314"/>
    </source>
</evidence>
<evidence type="ECO:0000256" key="1">
    <source>
        <dbReference type="ARBA" id="ARBA00004240"/>
    </source>
</evidence>
<dbReference type="GO" id="GO:0000149">
    <property type="term" value="F:SNARE binding"/>
    <property type="evidence" value="ECO:0007669"/>
    <property type="project" value="TreeGrafter"/>
</dbReference>
<gene>
    <name evidence="6" type="ORF">MCAP1_001865</name>
</gene>
<dbReference type="PANTHER" id="PTHR15922">
    <property type="entry name" value="NEUROBLASTOMA-AMPLIFIED SEQUENCE"/>
    <property type="match status" value="1"/>
</dbReference>
<dbReference type="Proteomes" id="UP001220961">
    <property type="component" value="Chromosome 3"/>
</dbReference>
<evidence type="ECO:0000256" key="3">
    <source>
        <dbReference type="ARBA" id="ARBA00022824"/>
    </source>
</evidence>
<evidence type="ECO:0000313" key="7">
    <source>
        <dbReference type="Proteomes" id="UP001220961"/>
    </source>
</evidence>
<evidence type="ECO:0000256" key="2">
    <source>
        <dbReference type="ARBA" id="ARBA00022448"/>
    </source>
</evidence>
<proteinExistence type="predicted"/>
<keyword evidence="2" id="KW-0813">Transport</keyword>